<dbReference type="PANTHER" id="PTHR10794:SF84">
    <property type="entry name" value="ESTERASE_LIPASE_THIOESTERASE FAMILY PROTEIN"/>
    <property type="match status" value="1"/>
</dbReference>
<feature type="domain" description="AB hydrolase-1" evidence="5">
    <location>
        <begin position="114"/>
        <end position="332"/>
    </location>
</feature>
<evidence type="ECO:0000313" key="8">
    <source>
        <dbReference type="Proteomes" id="UP000332933"/>
    </source>
</evidence>
<dbReference type="PANTHER" id="PTHR10794">
    <property type="entry name" value="ABHYDROLASE DOMAIN-CONTAINING PROTEIN"/>
    <property type="match status" value="1"/>
</dbReference>
<dbReference type="InterPro" id="IPR029058">
    <property type="entry name" value="AB_hydrolase_fold"/>
</dbReference>
<dbReference type="SUPFAM" id="SSF53474">
    <property type="entry name" value="alpha/beta-Hydrolases"/>
    <property type="match status" value="1"/>
</dbReference>
<proteinExistence type="inferred from homology"/>
<dbReference type="PROSITE" id="PS01133">
    <property type="entry name" value="UPF0017"/>
    <property type="match status" value="1"/>
</dbReference>
<dbReference type="InterPro" id="IPR050960">
    <property type="entry name" value="AB_hydrolase_4_sf"/>
</dbReference>
<evidence type="ECO:0000256" key="2">
    <source>
        <dbReference type="ARBA" id="ARBA00022487"/>
    </source>
</evidence>
<dbReference type="GO" id="GO:0034338">
    <property type="term" value="F:short-chain carboxylesterase activity"/>
    <property type="evidence" value="ECO:0007669"/>
    <property type="project" value="TreeGrafter"/>
</dbReference>
<keyword evidence="8" id="KW-1185">Reference proteome</keyword>
<accession>A0A485KYZ9</accession>
<dbReference type="InterPro" id="IPR000073">
    <property type="entry name" value="AB_hydrolase_1"/>
</dbReference>
<evidence type="ECO:0000313" key="7">
    <source>
        <dbReference type="EMBL" id="VFT90504.1"/>
    </source>
</evidence>
<dbReference type="OrthoDB" id="247542at2759"/>
<dbReference type="Gene3D" id="3.40.50.1820">
    <property type="entry name" value="alpha/beta hydrolase"/>
    <property type="match status" value="1"/>
</dbReference>
<organism evidence="7 8">
    <name type="scientific">Aphanomyces stellatus</name>
    <dbReference type="NCBI Taxonomy" id="120398"/>
    <lineage>
        <taxon>Eukaryota</taxon>
        <taxon>Sar</taxon>
        <taxon>Stramenopiles</taxon>
        <taxon>Oomycota</taxon>
        <taxon>Saprolegniomycetes</taxon>
        <taxon>Saprolegniales</taxon>
        <taxon>Verrucalvaceae</taxon>
        <taxon>Aphanomyces</taxon>
    </lineage>
</organism>
<evidence type="ECO:0000256" key="4">
    <source>
        <dbReference type="PIRSR" id="PIRSR005211-1"/>
    </source>
</evidence>
<feature type="active site" description="Charge relay system" evidence="4">
    <location>
        <position position="327"/>
    </location>
</feature>
<dbReference type="GO" id="GO:0047372">
    <property type="term" value="F:monoacylglycerol lipase activity"/>
    <property type="evidence" value="ECO:0007669"/>
    <property type="project" value="TreeGrafter"/>
</dbReference>
<evidence type="ECO:0000256" key="1">
    <source>
        <dbReference type="ARBA" id="ARBA00010884"/>
    </source>
</evidence>
<protein>
    <submittedName>
        <fullName evidence="7">Aste57867_13670 protein</fullName>
    </submittedName>
</protein>
<keyword evidence="3" id="KW-0378">Hydrolase</keyword>
<dbReference type="Proteomes" id="UP000332933">
    <property type="component" value="Unassembled WGS sequence"/>
</dbReference>
<evidence type="ECO:0000256" key="3">
    <source>
        <dbReference type="ARBA" id="ARBA00022801"/>
    </source>
</evidence>
<feature type="active site" description="Charge relay system" evidence="4">
    <location>
        <position position="195"/>
    </location>
</feature>
<gene>
    <name evidence="7" type="primary">Aste57867_13670</name>
    <name evidence="6" type="ORF">As57867_013620</name>
    <name evidence="7" type="ORF">ASTE57867_13670</name>
</gene>
<evidence type="ECO:0000313" key="6">
    <source>
        <dbReference type="EMBL" id="KAF0695528.1"/>
    </source>
</evidence>
<feature type="active site" description="Charge relay system" evidence="4">
    <location>
        <position position="356"/>
    </location>
</feature>
<dbReference type="InterPro" id="IPR000952">
    <property type="entry name" value="AB_hydrolase_4_CS"/>
</dbReference>
<reference evidence="7 8" key="1">
    <citation type="submission" date="2019-03" db="EMBL/GenBank/DDBJ databases">
        <authorList>
            <person name="Gaulin E."/>
            <person name="Dumas B."/>
        </authorList>
    </citation>
    <scope>NUCLEOTIDE SEQUENCE [LARGE SCALE GENOMIC DNA]</scope>
    <source>
        <strain evidence="7">CBS 568.67</strain>
    </source>
</reference>
<dbReference type="EMBL" id="CAADRA010005494">
    <property type="protein sequence ID" value="VFT90504.1"/>
    <property type="molecule type" value="Genomic_DNA"/>
</dbReference>
<evidence type="ECO:0000259" key="5">
    <source>
        <dbReference type="Pfam" id="PF00561"/>
    </source>
</evidence>
<dbReference type="EMBL" id="VJMH01005473">
    <property type="protein sequence ID" value="KAF0695528.1"/>
    <property type="molecule type" value="Genomic_DNA"/>
</dbReference>
<name>A0A485KYZ9_9STRA</name>
<comment type="similarity">
    <text evidence="1">Belongs to the AB hydrolase superfamily. AB hydrolase 4 family.</text>
</comment>
<keyword evidence="2" id="KW-0719">Serine esterase</keyword>
<sequence length="389" mass="42280">MLMHRPARLIARVGSPTPLCHAAPIHSWNAKKPTLVYKDTPSNASLLRQCPSLSVESYAPTWYLVNGFMHTIKSVRGSRNPKVHYERQLFHMSDGGLVSVDWTDAIPQDASNRPTLLIHPGAGGSSRDAYVRETATAMAAHGWRVAAFNARGCGNTPFTTARPPDGGFTQDVREVIAHMRANVVASAPLVAVGFSIGANLVVKYAGEEGAACPLTAVVSVSNPYDVAAVVQSMHMSFMRRKLLGETTAKAMLRQFFKNPKNVAAFASSPLYDLESLRQAKTSREVDDRLSRIPGGYATVDEYYNAISSAPYLNHVHVPHLSISALDDPLTTLVEIPTTPFRQQDQRILALTHTGGHLGFYTNNDGPKGGAPTMWTTRVIQEYCAAVIAT</sequence>
<dbReference type="InterPro" id="IPR012020">
    <property type="entry name" value="ABHD4"/>
</dbReference>
<dbReference type="PIRSF" id="PIRSF005211">
    <property type="entry name" value="Ab_hydro_YheT"/>
    <property type="match status" value="1"/>
</dbReference>
<dbReference type="AlphaFoldDB" id="A0A485KYZ9"/>
<reference evidence="6" key="2">
    <citation type="submission" date="2019-06" db="EMBL/GenBank/DDBJ databases">
        <title>Genomics analysis of Aphanomyces spp. identifies a new class of oomycete effector associated with host adaptation.</title>
        <authorList>
            <person name="Gaulin E."/>
        </authorList>
    </citation>
    <scope>NUCLEOTIDE SEQUENCE</scope>
    <source>
        <strain evidence="6">CBS 578.67</strain>
    </source>
</reference>
<dbReference type="Pfam" id="PF00561">
    <property type="entry name" value="Abhydrolase_1"/>
    <property type="match status" value="1"/>
</dbReference>